<dbReference type="GO" id="GO:0015074">
    <property type="term" value="P:DNA integration"/>
    <property type="evidence" value="ECO:0007669"/>
    <property type="project" value="InterPro"/>
</dbReference>
<evidence type="ECO:0000259" key="4">
    <source>
        <dbReference type="PROSITE" id="PS50994"/>
    </source>
</evidence>
<dbReference type="InterPro" id="IPR036397">
    <property type="entry name" value="RNaseH_sf"/>
</dbReference>
<dbReference type="Pfam" id="PF07727">
    <property type="entry name" value="RVT_2"/>
    <property type="match status" value="2"/>
</dbReference>
<dbReference type="GO" id="GO:0016787">
    <property type="term" value="F:hydrolase activity"/>
    <property type="evidence" value="ECO:0007669"/>
    <property type="project" value="UniProtKB-KW"/>
</dbReference>
<reference evidence="5" key="1">
    <citation type="journal article" date="2019" name="Sci. Rep.">
        <title>Draft genome of Tanacetum cinerariifolium, the natural source of mosquito coil.</title>
        <authorList>
            <person name="Yamashiro T."/>
            <person name="Shiraishi A."/>
            <person name="Satake H."/>
            <person name="Nakayama K."/>
        </authorList>
    </citation>
    <scope>NUCLEOTIDE SEQUENCE</scope>
</reference>
<evidence type="ECO:0000256" key="2">
    <source>
        <dbReference type="ARBA" id="ARBA00022801"/>
    </source>
</evidence>
<dbReference type="Pfam" id="PF13976">
    <property type="entry name" value="gag_pre-integrs"/>
    <property type="match status" value="1"/>
</dbReference>
<dbReference type="InterPro" id="IPR013103">
    <property type="entry name" value="RVT_2"/>
</dbReference>
<dbReference type="EMBL" id="BKCJ010009918">
    <property type="protein sequence ID" value="GEU89230.1"/>
    <property type="molecule type" value="Genomic_DNA"/>
</dbReference>
<dbReference type="InterPro" id="IPR001584">
    <property type="entry name" value="Integrase_cat-core"/>
</dbReference>
<comment type="caution">
    <text evidence="5">The sequence shown here is derived from an EMBL/GenBank/DDBJ whole genome shotgun (WGS) entry which is preliminary data.</text>
</comment>
<dbReference type="InterPro" id="IPR039537">
    <property type="entry name" value="Retrotran_Ty1/copia-like"/>
</dbReference>
<evidence type="ECO:0000256" key="1">
    <source>
        <dbReference type="ARBA" id="ARBA00022723"/>
    </source>
</evidence>
<proteinExistence type="predicted"/>
<gene>
    <name evidence="5" type="ORF">Tci_061208</name>
</gene>
<name>A0A6L2NSW4_TANCI</name>
<dbReference type="CDD" id="cd09272">
    <property type="entry name" value="RNase_HI_RT_Ty1"/>
    <property type="match status" value="1"/>
</dbReference>
<feature type="compositionally biased region" description="Acidic residues" evidence="3">
    <location>
        <begin position="1198"/>
        <end position="1209"/>
    </location>
</feature>
<dbReference type="GO" id="GO:0046872">
    <property type="term" value="F:metal ion binding"/>
    <property type="evidence" value="ECO:0007669"/>
    <property type="project" value="UniProtKB-KW"/>
</dbReference>
<feature type="compositionally biased region" description="Basic and acidic residues" evidence="3">
    <location>
        <begin position="1175"/>
        <end position="1196"/>
    </location>
</feature>
<keyword evidence="1" id="KW-0479">Metal-binding</keyword>
<feature type="region of interest" description="Disordered" evidence="3">
    <location>
        <begin position="1111"/>
        <end position="1209"/>
    </location>
</feature>
<dbReference type="SUPFAM" id="SSF53098">
    <property type="entry name" value="Ribonuclease H-like"/>
    <property type="match status" value="1"/>
</dbReference>
<feature type="domain" description="Integrase catalytic" evidence="4">
    <location>
        <begin position="102"/>
        <end position="208"/>
    </location>
</feature>
<evidence type="ECO:0000313" key="5">
    <source>
        <dbReference type="EMBL" id="GEU89230.1"/>
    </source>
</evidence>
<feature type="compositionally biased region" description="Basic and acidic residues" evidence="3">
    <location>
        <begin position="1111"/>
        <end position="1128"/>
    </location>
</feature>
<dbReference type="PROSITE" id="PS50994">
    <property type="entry name" value="INTEGRASE"/>
    <property type="match status" value="1"/>
</dbReference>
<protein>
    <submittedName>
        <fullName evidence="5">Gag-Pol polyprotein</fullName>
    </submittedName>
</protein>
<dbReference type="Pfam" id="PF00665">
    <property type="entry name" value="rve"/>
    <property type="match status" value="1"/>
</dbReference>
<organism evidence="5">
    <name type="scientific">Tanacetum cinerariifolium</name>
    <name type="common">Dalmatian daisy</name>
    <name type="synonym">Chrysanthemum cinerariifolium</name>
    <dbReference type="NCBI Taxonomy" id="118510"/>
    <lineage>
        <taxon>Eukaryota</taxon>
        <taxon>Viridiplantae</taxon>
        <taxon>Streptophyta</taxon>
        <taxon>Embryophyta</taxon>
        <taxon>Tracheophyta</taxon>
        <taxon>Spermatophyta</taxon>
        <taxon>Magnoliopsida</taxon>
        <taxon>eudicotyledons</taxon>
        <taxon>Gunneridae</taxon>
        <taxon>Pentapetalae</taxon>
        <taxon>asterids</taxon>
        <taxon>campanulids</taxon>
        <taxon>Asterales</taxon>
        <taxon>Asteraceae</taxon>
        <taxon>Asteroideae</taxon>
        <taxon>Anthemideae</taxon>
        <taxon>Anthemidinae</taxon>
        <taxon>Tanacetum</taxon>
    </lineage>
</organism>
<dbReference type="Gene3D" id="3.30.420.10">
    <property type="entry name" value="Ribonuclease H-like superfamily/Ribonuclease H"/>
    <property type="match status" value="1"/>
</dbReference>
<feature type="region of interest" description="Disordered" evidence="3">
    <location>
        <begin position="247"/>
        <end position="266"/>
    </location>
</feature>
<dbReference type="PANTHER" id="PTHR42648:SF21">
    <property type="entry name" value="CYSTEINE-RICH RLK (RECEPTOR-LIKE PROTEIN KINASE) 8"/>
    <property type="match status" value="1"/>
</dbReference>
<dbReference type="GO" id="GO:0003676">
    <property type="term" value="F:nucleic acid binding"/>
    <property type="evidence" value="ECO:0007669"/>
    <property type="project" value="InterPro"/>
</dbReference>
<feature type="region of interest" description="Disordered" evidence="3">
    <location>
        <begin position="1484"/>
        <end position="1540"/>
    </location>
</feature>
<feature type="compositionally biased region" description="Basic and acidic residues" evidence="3">
    <location>
        <begin position="1484"/>
        <end position="1498"/>
    </location>
</feature>
<keyword evidence="2" id="KW-0378">Hydrolase</keyword>
<accession>A0A6L2NSW4</accession>
<feature type="compositionally biased region" description="Basic residues" evidence="3">
    <location>
        <begin position="1030"/>
        <end position="1041"/>
    </location>
</feature>
<dbReference type="InterPro" id="IPR012337">
    <property type="entry name" value="RNaseH-like_sf"/>
</dbReference>
<feature type="region of interest" description="Disordered" evidence="3">
    <location>
        <begin position="1030"/>
        <end position="1068"/>
    </location>
</feature>
<evidence type="ECO:0000256" key="3">
    <source>
        <dbReference type="SAM" id="MobiDB-lite"/>
    </source>
</evidence>
<dbReference type="InterPro" id="IPR025724">
    <property type="entry name" value="GAG-pre-integrase_dom"/>
</dbReference>
<dbReference type="PANTHER" id="PTHR42648">
    <property type="entry name" value="TRANSPOSASE, PUTATIVE-RELATED"/>
    <property type="match status" value="1"/>
</dbReference>
<feature type="region of interest" description="Disordered" evidence="3">
    <location>
        <begin position="554"/>
        <end position="581"/>
    </location>
</feature>
<sequence>MGYGDYQMGNVTISRVYYVEGLGHNLFFVGQLCDYDLEVAFRKNTCFIRDLERFDLLKGSRDSNLYTLSMENLILKYQKDHLCSACALEERKKYSYKRKDEESIQKKLYMLHVDLWEPIRIQSINRRKYILVFVNDYSRFTWVKFLRSKDEVPEFVNKFLKMIQVRLNATVHNIRTDNGTKFVNQTLRAYYEEVKISHQTSITHTPQGGSCLHHFRTWPKLMTPRIISSDSCKTFLPQLQHAVSIGTPSSTTIDQDAPSTSTSQTNYKTPTLVIPLGVEEADHDIEVVHTDNNPYVDFPIPKPSFKESSSQVVIPNNVHSVNQPPEHINKWTKDHPLNNVIDDPSRPVSTRHQLQDESQLCYFDAFLSFVEPDGYKEVLTKACWIEAMQEELNEFEHLEVWELVPRPDRVMIISLKWIYKVKLDKPAAMLKNKDRLVARGYRQEEGIHFEEFFAPVVRLETICIFIAFSTHMNMIVYQMDMKTTFLNGILCKEVYVSQPDEFVDPENPNHVYKLKKALYGLKKAPRAWNLKVHEMIIKKNFKVVKEKVKRKSIDLKTKKESSDEECSTSKSNDEEYAMEASSDGGPINMGGLLNMQVASKSVIGPPPVVTPGSEKRQIYDNKCRVNLSEHDSEISKDGKVIGRGIRKKGLYVMKLGNKPKEQICLATIDENSMLWHKRLGHENMHLIQSLASKELVRNSSKLKFNQHFCDACKIGKHAHASHKAKNIVSTTRGLELLYMDLFGPSVVRSYRGNHYTLVIVDDYSRNMTIIGTKWVFRNKLDEIGIVSRSKARILLAYACALDFKLLQMDVKSAFLNGFINEEVYVAQPPGFIEFEKSKHIYKLKKALYGLKQAPKSWPDIMFSVCLCARFQEDPKTSHLEAVKHIFRYIKGTTHLGLWYPMGIGIETVVYADSDHAGDYVDRKSTSGICTFVGCCLTSWFSKKQTALAIFTTEAEYVKDSKYYEFLLANKKCIVDAEVFRKILDICPRVKDEEFTKVQDDDATLTFLIDLGYKESYQMFLKYSSGQIPPKKIRGKGSRGKKTANTPVADVDVSEESDSKPDRKRTARKRVVKKKVTISAFDNIIPNLDVTLELGKSVSLIEAAKEEAARQVHDTHARIMTESKLEPAKKNTSCRTLKESKKPNRRQPGTRGSNKGSGRILRVLDESTVISTTSHKGTEMKDKDGDADNEGDDHISDIQDTDVEDAETESNEDEIYKYKICVHKDEDEEMLNAEFEDSGNDDAEISDMAKADSEKIEEIKDDAKKAYLPPTSSNLSVTPLFVKKTNVHTKWTEIRTWNSSRKRGKWKERLLGLDVSYMVKSLYKLLVHDLVLIFEPSVITQVQETPSVAHVTTLPPPSVSTIPHVPHQITSPILTQPITTDAPTITTAIPESDAHIAIQLRVAKLEKEVSKLKKIVLSTEAITTLKSQVPTVVDNYFGSKISDSLQKSLQKHFVQPAPESSKIQTLTINLKKESKKSASEILKIKREQAEKQRMPKKHDDDDEDPSARPNQGKKTKRQRTKESKSSQKPSTTKETPKEMDDAVNTIVEDVVHDSNLPHDEENVYNIYHEDKAARYEILGIEDMVPTLWSTIKHAYDNDDAKGIKHWGERIKLCVKKPHGYGHLEEVMVKRAYRQLYKFKEVDFVDRHFNDIKDMLILAVRHKLFHLNERDIVDFIVALRICTRSLIIKRRVEDLQFGVESYQNKLNITAP</sequence>